<gene>
    <name evidence="1" type="ORF">KIPB_000744</name>
</gene>
<keyword evidence="2" id="KW-1185">Reference proteome</keyword>
<dbReference type="AlphaFoldDB" id="A0A9K3GF95"/>
<comment type="caution">
    <text evidence="1">The sequence shown here is derived from an EMBL/GenBank/DDBJ whole genome shotgun (WGS) entry which is preliminary data.</text>
</comment>
<dbReference type="EMBL" id="BDIP01000091">
    <property type="protein sequence ID" value="GIQ80021.1"/>
    <property type="molecule type" value="Genomic_DNA"/>
</dbReference>
<organism evidence="1 2">
    <name type="scientific">Kipferlia bialata</name>
    <dbReference type="NCBI Taxonomy" id="797122"/>
    <lineage>
        <taxon>Eukaryota</taxon>
        <taxon>Metamonada</taxon>
        <taxon>Carpediemonas-like organisms</taxon>
        <taxon>Kipferlia</taxon>
    </lineage>
</organism>
<evidence type="ECO:0000313" key="1">
    <source>
        <dbReference type="EMBL" id="GIQ80021.1"/>
    </source>
</evidence>
<accession>A0A9K3GF95</accession>
<evidence type="ECO:0000313" key="2">
    <source>
        <dbReference type="Proteomes" id="UP000265618"/>
    </source>
</evidence>
<reference evidence="1 2" key="1">
    <citation type="journal article" date="2018" name="PLoS ONE">
        <title>The draft genome of Kipferlia bialata reveals reductive genome evolution in fornicate parasites.</title>
        <authorList>
            <person name="Tanifuji G."/>
            <person name="Takabayashi S."/>
            <person name="Kume K."/>
            <person name="Takagi M."/>
            <person name="Nakayama T."/>
            <person name="Kamikawa R."/>
            <person name="Inagaki Y."/>
            <person name="Hashimoto T."/>
        </authorList>
    </citation>
    <scope>NUCLEOTIDE SEQUENCE [LARGE SCALE GENOMIC DNA]</scope>
    <source>
        <strain evidence="1">NY0173</strain>
    </source>
</reference>
<sequence>MAQSLKRLAPTLKEGYTLAVLYGERKTFMDMTEGIRCETPDTCVVFRAPLNEVMTTATQLVAEADKGVEDAESVPSCLSTAEKSTLLRLAGIGRRHFQGWYSAETLPPFKRV</sequence>
<proteinExistence type="predicted"/>
<dbReference type="OrthoDB" id="265717at2759"/>
<name>A0A9K3GF95_9EUKA</name>
<dbReference type="Proteomes" id="UP000265618">
    <property type="component" value="Unassembled WGS sequence"/>
</dbReference>
<protein>
    <submittedName>
        <fullName evidence="1">Uncharacterized protein</fullName>
    </submittedName>
</protein>